<reference evidence="1" key="1">
    <citation type="journal article" date="2021" name="Microb. Physiol.">
        <title>Proteogenomic Insights into the Physiology of Marine, Sulfate-Reducing, Filamentous Desulfonema limicola and Desulfonema magnum.</title>
        <authorList>
            <person name="Schnaars V."/>
            <person name="Wohlbrand L."/>
            <person name="Scheve S."/>
            <person name="Hinrichs C."/>
            <person name="Reinhardt R."/>
            <person name="Rabus R."/>
        </authorList>
    </citation>
    <scope>NUCLEOTIDE SEQUENCE</scope>
    <source>
        <strain evidence="1">4be13</strain>
    </source>
</reference>
<dbReference type="AlphaFoldDB" id="A0A975BH86"/>
<proteinExistence type="predicted"/>
<sequence>MKPETENRIQVSDFKFQISSFQIRSYNKKCHQMNNSCT</sequence>
<dbReference type="Proteomes" id="UP000663722">
    <property type="component" value="Chromosome"/>
</dbReference>
<dbReference type="KEGG" id="dmm:dnm_014050"/>
<evidence type="ECO:0000313" key="2">
    <source>
        <dbReference type="Proteomes" id="UP000663722"/>
    </source>
</evidence>
<keyword evidence="2" id="KW-1185">Reference proteome</keyword>
<evidence type="ECO:0000313" key="1">
    <source>
        <dbReference type="EMBL" id="QTA85396.1"/>
    </source>
</evidence>
<dbReference type="EMBL" id="CP061800">
    <property type="protein sequence ID" value="QTA85396.1"/>
    <property type="molecule type" value="Genomic_DNA"/>
</dbReference>
<accession>A0A975BH86</accession>
<organism evidence="1 2">
    <name type="scientific">Desulfonema magnum</name>
    <dbReference type="NCBI Taxonomy" id="45655"/>
    <lineage>
        <taxon>Bacteria</taxon>
        <taxon>Pseudomonadati</taxon>
        <taxon>Thermodesulfobacteriota</taxon>
        <taxon>Desulfobacteria</taxon>
        <taxon>Desulfobacterales</taxon>
        <taxon>Desulfococcaceae</taxon>
        <taxon>Desulfonema</taxon>
    </lineage>
</organism>
<gene>
    <name evidence="1" type="ORF">dnm_014050</name>
</gene>
<name>A0A975BH86_9BACT</name>
<protein>
    <submittedName>
        <fullName evidence="1">Uncharacterized protein</fullName>
    </submittedName>
</protein>